<name>A0A8J7IP87_9RHOB</name>
<evidence type="ECO:0000313" key="4">
    <source>
        <dbReference type="Proteomes" id="UP000640583"/>
    </source>
</evidence>
<evidence type="ECO:0008006" key="5">
    <source>
        <dbReference type="Google" id="ProtNLM"/>
    </source>
</evidence>
<feature type="transmembrane region" description="Helical" evidence="1">
    <location>
        <begin position="156"/>
        <end position="174"/>
    </location>
</feature>
<feature type="transmembrane region" description="Helical" evidence="1">
    <location>
        <begin position="289"/>
        <end position="312"/>
    </location>
</feature>
<evidence type="ECO:0000313" key="3">
    <source>
        <dbReference type="EMBL" id="MBI1492666.1"/>
    </source>
</evidence>
<feature type="chain" id="PRO_5035261791" description="NADH:quinone oxidoreductase/Mrp antiporter membrane subunit domain-containing protein" evidence="2">
    <location>
        <begin position="23"/>
        <end position="451"/>
    </location>
</feature>
<proteinExistence type="predicted"/>
<feature type="signal peptide" evidence="2">
    <location>
        <begin position="1"/>
        <end position="22"/>
    </location>
</feature>
<feature type="transmembrane region" description="Helical" evidence="1">
    <location>
        <begin position="38"/>
        <end position="57"/>
    </location>
</feature>
<reference evidence="3" key="1">
    <citation type="submission" date="2020-10" db="EMBL/GenBank/DDBJ databases">
        <title>Paenihalocynthiibacter styelae gen. nov., sp. nov., isolated from stalked sea squirt Styela clava.</title>
        <authorList>
            <person name="Kim Y.-O."/>
            <person name="Yoon J.-H."/>
        </authorList>
    </citation>
    <scope>NUCLEOTIDE SEQUENCE</scope>
    <source>
        <strain evidence="3">MYP1-1</strain>
    </source>
</reference>
<keyword evidence="4" id="KW-1185">Reference proteome</keyword>
<dbReference type="AlphaFoldDB" id="A0A8J7IP87"/>
<gene>
    <name evidence="3" type="ORF">H1D41_03340</name>
</gene>
<keyword evidence="1" id="KW-0812">Transmembrane</keyword>
<protein>
    <recommendedName>
        <fullName evidence="5">NADH:quinone oxidoreductase/Mrp antiporter membrane subunit domain-containing protein</fullName>
    </recommendedName>
</protein>
<sequence length="451" mass="48879">MRQFRFPALAGLLALCPTVALAHVSEGALVLLLPTGFYTAAGIGAVIVSVVIAALMTQRGAGMLFASADMGGRSFPRLHMCASFFGFSLFISVLLAGVLGEQHPLKNFMPLYVWTLLWLILPAVQVLIGNIWSWLNPWAFAGLFLSKNGQGAHKPCWPALICFLAIYLFAMVDIAPDAPARLAMIAAGYWLFHMAMIFWKGSGWLGRGEGFSVLFTLLAHLSPFAAGRIGMPGHRVHSMASPRLSLAIFAIAMLAAGSYDGINETFWWLAQIGVNPLAFPGRSQVVTPMVLGFVAAQCALLLSFSATCYLGWRLAGSAGSYRGFFSLMALALLPIAAGYHIAHYLTAFMVNGQYLKIALLDLIRETDSSLQFRPFITTGFFNRPASVQVIYTVQASAIVIGHILAILLSHSFALRLSGTRRQALISQLPLIVFMIAYTFLGLWLLASPRGV</sequence>
<feature type="transmembrane region" description="Helical" evidence="1">
    <location>
        <begin position="111"/>
        <end position="135"/>
    </location>
</feature>
<dbReference type="Proteomes" id="UP000640583">
    <property type="component" value="Unassembled WGS sequence"/>
</dbReference>
<accession>A0A8J7IP87</accession>
<keyword evidence="2" id="KW-0732">Signal</keyword>
<feature type="transmembrane region" description="Helical" evidence="1">
    <location>
        <begin position="389"/>
        <end position="408"/>
    </location>
</feature>
<feature type="transmembrane region" description="Helical" evidence="1">
    <location>
        <begin position="324"/>
        <end position="342"/>
    </location>
</feature>
<dbReference type="RefSeq" id="WP_228847577.1">
    <property type="nucleotide sequence ID" value="NZ_JADCKQ010000002.1"/>
</dbReference>
<evidence type="ECO:0000256" key="1">
    <source>
        <dbReference type="SAM" id="Phobius"/>
    </source>
</evidence>
<feature type="transmembrane region" description="Helical" evidence="1">
    <location>
        <begin position="180"/>
        <end position="199"/>
    </location>
</feature>
<feature type="transmembrane region" description="Helical" evidence="1">
    <location>
        <begin position="244"/>
        <end position="269"/>
    </location>
</feature>
<keyword evidence="1" id="KW-0472">Membrane</keyword>
<feature type="transmembrane region" description="Helical" evidence="1">
    <location>
        <begin position="428"/>
        <end position="446"/>
    </location>
</feature>
<evidence type="ECO:0000256" key="2">
    <source>
        <dbReference type="SAM" id="SignalP"/>
    </source>
</evidence>
<organism evidence="3 4">
    <name type="scientific">Halocynthiibacter styelae</name>
    <dbReference type="NCBI Taxonomy" id="2761955"/>
    <lineage>
        <taxon>Bacteria</taxon>
        <taxon>Pseudomonadati</taxon>
        <taxon>Pseudomonadota</taxon>
        <taxon>Alphaproteobacteria</taxon>
        <taxon>Rhodobacterales</taxon>
        <taxon>Paracoccaceae</taxon>
        <taxon>Halocynthiibacter</taxon>
    </lineage>
</organism>
<feature type="transmembrane region" description="Helical" evidence="1">
    <location>
        <begin position="78"/>
        <end position="99"/>
    </location>
</feature>
<dbReference type="EMBL" id="JADCKQ010000002">
    <property type="protein sequence ID" value="MBI1492666.1"/>
    <property type="molecule type" value="Genomic_DNA"/>
</dbReference>
<keyword evidence="1" id="KW-1133">Transmembrane helix</keyword>
<comment type="caution">
    <text evidence="3">The sequence shown here is derived from an EMBL/GenBank/DDBJ whole genome shotgun (WGS) entry which is preliminary data.</text>
</comment>